<keyword evidence="1" id="KW-1133">Transmembrane helix</keyword>
<dbReference type="AlphaFoldDB" id="A0A975NTC9"/>
<feature type="transmembrane region" description="Helical" evidence="1">
    <location>
        <begin position="25"/>
        <end position="45"/>
    </location>
</feature>
<keyword evidence="1" id="KW-0472">Membrane</keyword>
<proteinExistence type="predicted"/>
<dbReference type="EMBL" id="CP076135">
    <property type="protein sequence ID" value="QWG20665.1"/>
    <property type="molecule type" value="Genomic_DNA"/>
</dbReference>
<evidence type="ECO:0000313" key="3">
    <source>
        <dbReference type="Proteomes" id="UP000680805"/>
    </source>
</evidence>
<dbReference type="Proteomes" id="UP000680805">
    <property type="component" value="Chromosome"/>
</dbReference>
<organism evidence="2 3">
    <name type="scientific">Bradyrhizobium sediminis</name>
    <dbReference type="NCBI Taxonomy" id="2840469"/>
    <lineage>
        <taxon>Bacteria</taxon>
        <taxon>Pseudomonadati</taxon>
        <taxon>Pseudomonadota</taxon>
        <taxon>Alphaproteobacteria</taxon>
        <taxon>Hyphomicrobiales</taxon>
        <taxon>Nitrobacteraceae</taxon>
        <taxon>Bradyrhizobium</taxon>
    </lineage>
</organism>
<gene>
    <name evidence="2" type="ORF">KMZ68_12940</name>
</gene>
<dbReference type="RefSeq" id="WP_215616125.1">
    <property type="nucleotide sequence ID" value="NZ_CP076135.1"/>
</dbReference>
<evidence type="ECO:0000313" key="2">
    <source>
        <dbReference type="EMBL" id="QWG20665.1"/>
    </source>
</evidence>
<evidence type="ECO:0000256" key="1">
    <source>
        <dbReference type="SAM" id="Phobius"/>
    </source>
</evidence>
<protein>
    <submittedName>
        <fullName evidence="2">Uncharacterized protein</fullName>
    </submittedName>
</protein>
<dbReference type="KEGG" id="bsei:KMZ68_12940"/>
<reference evidence="2" key="1">
    <citation type="submission" date="2021-06" db="EMBL/GenBank/DDBJ databases">
        <title>Bradyrhizobium sp. S2-11-2 Genome sequencing.</title>
        <authorList>
            <person name="Jin L."/>
        </authorList>
    </citation>
    <scope>NUCLEOTIDE SEQUENCE</scope>
    <source>
        <strain evidence="2">S2-11-2</strain>
    </source>
</reference>
<sequence>MQLEIIVPVIMSCALAWWVSRGMSWTTRLAVAAVTLAVIVLVVLFERSGS</sequence>
<name>A0A975NTC9_9BRAD</name>
<keyword evidence="1" id="KW-0812">Transmembrane</keyword>
<accession>A0A975NTC9</accession>